<evidence type="ECO:0000259" key="3">
    <source>
        <dbReference type="PROSITE" id="PS50181"/>
    </source>
</evidence>
<dbReference type="AlphaFoldDB" id="A0AAW2HLH8"/>
<feature type="region of interest" description="Disordered" evidence="2">
    <location>
        <begin position="1"/>
        <end position="21"/>
    </location>
</feature>
<comment type="caution">
    <text evidence="4">The sequence shown here is derived from an EMBL/GenBank/DDBJ whole genome shotgun (WGS) entry which is preliminary data.</text>
</comment>
<organism evidence="4">
    <name type="scientific">Menopon gallinae</name>
    <name type="common">poultry shaft louse</name>
    <dbReference type="NCBI Taxonomy" id="328185"/>
    <lineage>
        <taxon>Eukaryota</taxon>
        <taxon>Metazoa</taxon>
        <taxon>Ecdysozoa</taxon>
        <taxon>Arthropoda</taxon>
        <taxon>Hexapoda</taxon>
        <taxon>Insecta</taxon>
        <taxon>Pterygota</taxon>
        <taxon>Neoptera</taxon>
        <taxon>Paraneoptera</taxon>
        <taxon>Psocodea</taxon>
        <taxon>Troctomorpha</taxon>
        <taxon>Phthiraptera</taxon>
        <taxon>Amblycera</taxon>
        <taxon>Menoponidae</taxon>
        <taxon>Menopon</taxon>
    </lineage>
</organism>
<dbReference type="InterPro" id="IPR057207">
    <property type="entry name" value="FBXL15_LRR"/>
</dbReference>
<name>A0AAW2HLH8_9NEOP</name>
<dbReference type="Gene3D" id="1.20.1280.50">
    <property type="match status" value="1"/>
</dbReference>
<proteinExistence type="predicted"/>
<dbReference type="GO" id="GO:0019005">
    <property type="term" value="C:SCF ubiquitin ligase complex"/>
    <property type="evidence" value="ECO:0007669"/>
    <property type="project" value="TreeGrafter"/>
</dbReference>
<dbReference type="InterPro" id="IPR001810">
    <property type="entry name" value="F-box_dom"/>
</dbReference>
<dbReference type="SMART" id="SM00256">
    <property type="entry name" value="FBOX"/>
    <property type="match status" value="1"/>
</dbReference>
<reference evidence="4" key="1">
    <citation type="journal article" date="2024" name="Gigascience">
        <title>Chromosome-level genome of the poultry shaft louse Menopon gallinae provides insight into the host-switching and adaptive evolution of parasitic lice.</title>
        <authorList>
            <person name="Xu Y."/>
            <person name="Ma L."/>
            <person name="Liu S."/>
            <person name="Liang Y."/>
            <person name="Liu Q."/>
            <person name="He Z."/>
            <person name="Tian L."/>
            <person name="Duan Y."/>
            <person name="Cai W."/>
            <person name="Li H."/>
            <person name="Song F."/>
        </authorList>
    </citation>
    <scope>NUCLEOTIDE SEQUENCE</scope>
    <source>
        <strain evidence="4">Cailab_2023a</strain>
    </source>
</reference>
<gene>
    <name evidence="4" type="ORF">PYX00_007743</name>
</gene>
<evidence type="ECO:0000256" key="1">
    <source>
        <dbReference type="ARBA" id="ARBA00022786"/>
    </source>
</evidence>
<evidence type="ECO:0000313" key="4">
    <source>
        <dbReference type="EMBL" id="KAL0270280.1"/>
    </source>
</evidence>
<evidence type="ECO:0000256" key="2">
    <source>
        <dbReference type="SAM" id="MobiDB-lite"/>
    </source>
</evidence>
<dbReference type="InterPro" id="IPR032675">
    <property type="entry name" value="LRR_dom_sf"/>
</dbReference>
<dbReference type="Pfam" id="PF12937">
    <property type="entry name" value="F-box-like"/>
    <property type="match status" value="1"/>
</dbReference>
<dbReference type="SUPFAM" id="SSF52047">
    <property type="entry name" value="RNI-like"/>
    <property type="match status" value="1"/>
</dbReference>
<dbReference type="SUPFAM" id="SSF81383">
    <property type="entry name" value="F-box domain"/>
    <property type="match status" value="1"/>
</dbReference>
<feature type="domain" description="F-box" evidence="3">
    <location>
        <begin position="253"/>
        <end position="299"/>
    </location>
</feature>
<dbReference type="Pfam" id="PF25372">
    <property type="entry name" value="DUF7885"/>
    <property type="match status" value="2"/>
</dbReference>
<sequence>MAHVPIPMKTLPTAPSPRGPPFVGRRSPMVCPLAKLGRTSPTMEPPSYRQSPSVEVYRRSPLDPSVYLHQLPPRMPDGLAYRKLSSPASPLKEGSQYFRNQTGYKAEFRNSPNITETSFFRNDNYQSLIQTDVREQVPARAPLSMLEASYPKQRSKLLQDGPSSYQQHDPLRCSPALRRASSPTVDLFMYQTTDFDANYKLGRSSPSLDQGYHTLVSPSPGPSTPGPWSDYNSLTTVTATGKGKKLYSNKSSSSLFEKLPDEVMVKIFSMLDSSDLCVCARVCKRWESIAWEPQLWRTIKLSGENVCGDRAIRCVLRRLCGQGTTGACPTVERVMLSDGAKITDKGLTQLARRCTELTHLQLQGCFAITNSALFELVTKCTNLQHLDLTGCSKISCLSIVPGPEPPSRLYLQYLDLTDCSAIDDGGLRVVVRNCPQLVYLYLRRCVQITDTGIKFIPSFCSMLRELSVSDCNRVTDFGLHELAKLGATLRYLSVAKCDRVSDAGLKVIARRCYKLRYLNARGCEAVSDDAITVLARSCPRLRALDIGKCDVSDAGLRALAESCPNLKKLSLRNCDLVTDRGVQCIAYYCRGLQQLNIQDCQISIDGYRAVKKYCKRCVIEHTNPGFF</sequence>
<dbReference type="GO" id="GO:0031146">
    <property type="term" value="P:SCF-dependent proteasomal ubiquitin-dependent protein catabolic process"/>
    <property type="evidence" value="ECO:0007669"/>
    <property type="project" value="TreeGrafter"/>
</dbReference>
<protein>
    <recommendedName>
        <fullName evidence="3">F-box domain-containing protein</fullName>
    </recommendedName>
</protein>
<dbReference type="PANTHER" id="PTHR13318:SF50">
    <property type="entry name" value="F-BOX_LRR-REPEAT PROTEIN 7"/>
    <property type="match status" value="1"/>
</dbReference>
<accession>A0AAW2HLH8</accession>
<dbReference type="Gene3D" id="3.80.10.10">
    <property type="entry name" value="Ribonuclease Inhibitor"/>
    <property type="match status" value="2"/>
</dbReference>
<keyword evidence="1" id="KW-0833">Ubl conjugation pathway</keyword>
<dbReference type="PROSITE" id="PS50181">
    <property type="entry name" value="FBOX"/>
    <property type="match status" value="1"/>
</dbReference>
<dbReference type="InterPro" id="IPR006553">
    <property type="entry name" value="Leu-rich_rpt_Cys-con_subtyp"/>
</dbReference>
<dbReference type="FunFam" id="1.20.1280.50:FF:000018">
    <property type="entry name" value="F-box/LRR-repeat protein 7 isoform X2"/>
    <property type="match status" value="1"/>
</dbReference>
<dbReference type="FunFam" id="3.80.10.10:FF:000068">
    <property type="entry name" value="F-box/LRR-repeat protein 7 isoform X2"/>
    <property type="match status" value="1"/>
</dbReference>
<dbReference type="PANTHER" id="PTHR13318">
    <property type="entry name" value="PARTNER OF PAIRED, ISOFORM B-RELATED"/>
    <property type="match status" value="1"/>
</dbReference>
<dbReference type="InterPro" id="IPR036047">
    <property type="entry name" value="F-box-like_dom_sf"/>
</dbReference>
<dbReference type="SMART" id="SM00367">
    <property type="entry name" value="LRR_CC"/>
    <property type="match status" value="10"/>
</dbReference>
<dbReference type="FunFam" id="3.80.10.10:FF:000523">
    <property type="entry name" value="F-box/LRR-repeat protein 7"/>
    <property type="match status" value="1"/>
</dbReference>
<dbReference type="EMBL" id="JARGDH010000004">
    <property type="protein sequence ID" value="KAL0270280.1"/>
    <property type="molecule type" value="Genomic_DNA"/>
</dbReference>